<dbReference type="EMBL" id="KB106992">
    <property type="protein sequence ID" value="ELK30451.1"/>
    <property type="molecule type" value="Genomic_DNA"/>
</dbReference>
<reference evidence="3" key="1">
    <citation type="journal article" date="2013" name="Science">
        <title>Comparative analysis of bat genomes provides insight into the evolution of flight and immunity.</title>
        <authorList>
            <person name="Zhang G."/>
            <person name="Cowled C."/>
            <person name="Shi Z."/>
            <person name="Huang Z."/>
            <person name="Bishop-Lilly K.A."/>
            <person name="Fang X."/>
            <person name="Wynne J.W."/>
            <person name="Xiong Z."/>
            <person name="Baker M.L."/>
            <person name="Zhao W."/>
            <person name="Tachedjian M."/>
            <person name="Zhu Y."/>
            <person name="Zhou P."/>
            <person name="Jiang X."/>
            <person name="Ng J."/>
            <person name="Yang L."/>
            <person name="Wu L."/>
            <person name="Xiao J."/>
            <person name="Feng Y."/>
            <person name="Chen Y."/>
            <person name="Sun X."/>
            <person name="Zhang Y."/>
            <person name="Marsh G.A."/>
            <person name="Crameri G."/>
            <person name="Broder C.C."/>
            <person name="Frey K.G."/>
            <person name="Wang L.F."/>
            <person name="Wang J."/>
        </authorList>
    </citation>
    <scope>NUCLEOTIDE SEQUENCE [LARGE SCALE GENOMIC DNA]</scope>
</reference>
<accession>L5LWI5</accession>
<gene>
    <name evidence="2" type="ORF">MDA_GLEAN10015022</name>
</gene>
<feature type="compositionally biased region" description="Polar residues" evidence="1">
    <location>
        <begin position="10"/>
        <end position="24"/>
    </location>
</feature>
<evidence type="ECO:0000256" key="1">
    <source>
        <dbReference type="SAM" id="MobiDB-lite"/>
    </source>
</evidence>
<protein>
    <submittedName>
        <fullName evidence="2">Uncharacterized protein</fullName>
    </submittedName>
</protein>
<feature type="region of interest" description="Disordered" evidence="1">
    <location>
        <begin position="1"/>
        <end position="49"/>
    </location>
</feature>
<proteinExistence type="predicted"/>
<dbReference type="Proteomes" id="UP000010556">
    <property type="component" value="Unassembled WGS sequence"/>
</dbReference>
<sequence>MTGREGGCGSSNPDQQNVRSSSKSPPVECEPPGEGKHTQHASEKHVAANGVTGHLTAVLSSRWNVNMAWKPRRQYVQHAMGLPKHGLDEGVSKHVADLNGSHLRRNDPSEAPLSGSGPHPDPGKPLGSVMLPTAEWSHG</sequence>
<name>L5LWI5_MYODS</name>
<feature type="compositionally biased region" description="Basic and acidic residues" evidence="1">
    <location>
        <begin position="33"/>
        <end position="46"/>
    </location>
</feature>
<evidence type="ECO:0000313" key="3">
    <source>
        <dbReference type="Proteomes" id="UP000010556"/>
    </source>
</evidence>
<organism evidence="2 3">
    <name type="scientific">Myotis davidii</name>
    <name type="common">David's myotis</name>
    <dbReference type="NCBI Taxonomy" id="225400"/>
    <lineage>
        <taxon>Eukaryota</taxon>
        <taxon>Metazoa</taxon>
        <taxon>Chordata</taxon>
        <taxon>Craniata</taxon>
        <taxon>Vertebrata</taxon>
        <taxon>Euteleostomi</taxon>
        <taxon>Mammalia</taxon>
        <taxon>Eutheria</taxon>
        <taxon>Laurasiatheria</taxon>
        <taxon>Chiroptera</taxon>
        <taxon>Yangochiroptera</taxon>
        <taxon>Vespertilionidae</taxon>
        <taxon>Myotis</taxon>
    </lineage>
</organism>
<feature type="region of interest" description="Disordered" evidence="1">
    <location>
        <begin position="99"/>
        <end position="139"/>
    </location>
</feature>
<keyword evidence="3" id="KW-1185">Reference proteome</keyword>
<dbReference type="AlphaFoldDB" id="L5LWI5"/>
<evidence type="ECO:0000313" key="2">
    <source>
        <dbReference type="EMBL" id="ELK30451.1"/>
    </source>
</evidence>